<dbReference type="Pfam" id="PF01522">
    <property type="entry name" value="Polysacc_deac_1"/>
    <property type="match status" value="1"/>
</dbReference>
<reference evidence="4 5" key="1">
    <citation type="submission" date="2018-03" db="EMBL/GenBank/DDBJ databases">
        <title>Genomic Encyclopedia of Archaeal and Bacterial Type Strains, Phase II (KMG-II): from individual species to whole genera.</title>
        <authorList>
            <person name="Goeker M."/>
        </authorList>
    </citation>
    <scope>NUCLEOTIDE SEQUENCE [LARGE SCALE GENOMIC DNA]</scope>
    <source>
        <strain evidence="4 5">DSM 28057</strain>
    </source>
</reference>
<dbReference type="EMBL" id="PYGF01000006">
    <property type="protein sequence ID" value="PSL03788.1"/>
    <property type="molecule type" value="Genomic_DNA"/>
</dbReference>
<dbReference type="PANTHER" id="PTHR10587:SF133">
    <property type="entry name" value="CHITIN DEACETYLASE 1-RELATED"/>
    <property type="match status" value="1"/>
</dbReference>
<keyword evidence="2" id="KW-0378">Hydrolase</keyword>
<keyword evidence="1" id="KW-0479">Metal-binding</keyword>
<dbReference type="InterPro" id="IPR050248">
    <property type="entry name" value="Polysacc_deacetylase_ArnD"/>
</dbReference>
<keyword evidence="5" id="KW-1185">Reference proteome</keyword>
<dbReference type="Proteomes" id="UP000240708">
    <property type="component" value="Unassembled WGS sequence"/>
</dbReference>
<dbReference type="GO" id="GO:0016810">
    <property type="term" value="F:hydrolase activity, acting on carbon-nitrogen (but not peptide) bonds"/>
    <property type="evidence" value="ECO:0007669"/>
    <property type="project" value="InterPro"/>
</dbReference>
<evidence type="ECO:0000259" key="3">
    <source>
        <dbReference type="PROSITE" id="PS51677"/>
    </source>
</evidence>
<dbReference type="AlphaFoldDB" id="A0A2P8E2T8"/>
<dbReference type="InterPro" id="IPR011330">
    <property type="entry name" value="Glyco_hydro/deAcase_b/a-brl"/>
</dbReference>
<dbReference type="GO" id="GO:0046872">
    <property type="term" value="F:metal ion binding"/>
    <property type="evidence" value="ECO:0007669"/>
    <property type="project" value="UniProtKB-KW"/>
</dbReference>
<dbReference type="RefSeq" id="WP_106567473.1">
    <property type="nucleotide sequence ID" value="NZ_PYGF01000006.1"/>
</dbReference>
<evidence type="ECO:0000256" key="1">
    <source>
        <dbReference type="ARBA" id="ARBA00022723"/>
    </source>
</evidence>
<dbReference type="PANTHER" id="PTHR10587">
    <property type="entry name" value="GLYCOSYL TRANSFERASE-RELATED"/>
    <property type="match status" value="1"/>
</dbReference>
<name>A0A2P8E2T8_9BACT</name>
<proteinExistence type="predicted"/>
<dbReference type="GO" id="GO:0016020">
    <property type="term" value="C:membrane"/>
    <property type="evidence" value="ECO:0007669"/>
    <property type="project" value="TreeGrafter"/>
</dbReference>
<feature type="domain" description="NodB homology" evidence="3">
    <location>
        <begin position="40"/>
        <end position="152"/>
    </location>
</feature>
<evidence type="ECO:0000313" key="4">
    <source>
        <dbReference type="EMBL" id="PSL03788.1"/>
    </source>
</evidence>
<dbReference type="Gene3D" id="2.60.120.260">
    <property type="entry name" value="Galactose-binding domain-like"/>
    <property type="match status" value="1"/>
</dbReference>
<dbReference type="GO" id="GO:0005975">
    <property type="term" value="P:carbohydrate metabolic process"/>
    <property type="evidence" value="ECO:0007669"/>
    <property type="project" value="InterPro"/>
</dbReference>
<dbReference type="CDD" id="cd10967">
    <property type="entry name" value="CE4_GLA_like_6s"/>
    <property type="match status" value="1"/>
</dbReference>
<organism evidence="4 5">
    <name type="scientific">Cecembia rubra</name>
    <dbReference type="NCBI Taxonomy" id="1485585"/>
    <lineage>
        <taxon>Bacteria</taxon>
        <taxon>Pseudomonadati</taxon>
        <taxon>Bacteroidota</taxon>
        <taxon>Cytophagia</taxon>
        <taxon>Cytophagales</taxon>
        <taxon>Cyclobacteriaceae</taxon>
        <taxon>Cecembia</taxon>
    </lineage>
</organism>
<protein>
    <submittedName>
        <fullName evidence="4">Polysaccharide deacetylase</fullName>
    </submittedName>
</protein>
<sequence length="416" mass="45793">MKQIKKGLQILFALGILCVANIFHLEAQTSKFPWPEGKKMALSLSFDDARKSNLELGIPLLNNYGIKATFFVLPSAVQANIGAWKEAIAAGHEIGNHSIIHPCSGNFPWARDKAIENYTLDRMQNELILANEQIRDLLGVTPLVYAYPCGQTFVGKGEFTQSLVPMVSSMFLAGRGAGNEVASDPFFVDLAQVTGMGMDEKSFKDILPLIESAQKNGQWLVLVGHDTKESGSQATYLNMLSELGAYINDPANGIWSAPIGTIAQYVKSAREAVSDTVNNPQLVRISSNGQLRLTAENGKGIGPEIKYMPDWRAFGWFTSKDKVVWDVDVPSGGVYEVWLEWSVSDEEAGKEFLLQAGDQSLKGIVDKSGSWETFKKKSIGKIPLKSGYVQIEFKPAVHFEEEALLDLKEITLKKVD</sequence>
<dbReference type="OrthoDB" id="9806342at2"/>
<dbReference type="InterPro" id="IPR002509">
    <property type="entry name" value="NODB_dom"/>
</dbReference>
<dbReference type="PROSITE" id="PS51677">
    <property type="entry name" value="NODB"/>
    <property type="match status" value="1"/>
</dbReference>
<gene>
    <name evidence="4" type="ORF">CLV48_10627</name>
</gene>
<comment type="caution">
    <text evidence="4">The sequence shown here is derived from an EMBL/GenBank/DDBJ whole genome shotgun (WGS) entry which is preliminary data.</text>
</comment>
<dbReference type="Gene3D" id="3.20.20.370">
    <property type="entry name" value="Glycoside hydrolase/deacetylase"/>
    <property type="match status" value="1"/>
</dbReference>
<dbReference type="SUPFAM" id="SSF88713">
    <property type="entry name" value="Glycoside hydrolase/deacetylase"/>
    <property type="match status" value="1"/>
</dbReference>
<accession>A0A2P8E2T8</accession>
<evidence type="ECO:0000256" key="2">
    <source>
        <dbReference type="ARBA" id="ARBA00022801"/>
    </source>
</evidence>
<evidence type="ECO:0000313" key="5">
    <source>
        <dbReference type="Proteomes" id="UP000240708"/>
    </source>
</evidence>